<dbReference type="GO" id="GO:0016787">
    <property type="term" value="F:hydrolase activity"/>
    <property type="evidence" value="ECO:0007669"/>
    <property type="project" value="UniProtKB-KW"/>
</dbReference>
<dbReference type="PANTHER" id="PTHR36142">
    <property type="entry name" value="METALLO-HYDROLASE/OXIDOREDUCTASE SUPERFAMILY PROTEIN"/>
    <property type="match status" value="1"/>
</dbReference>
<protein>
    <submittedName>
        <fullName evidence="1">Zn-dependent hydrolase</fullName>
    </submittedName>
</protein>
<dbReference type="EMBL" id="AJTX02000004">
    <property type="protein sequence ID" value="KKJ00225.1"/>
    <property type="molecule type" value="Genomic_DNA"/>
</dbReference>
<dbReference type="RefSeq" id="WP_017711586.1">
    <property type="nucleotide sequence ID" value="NZ_KB235933.1"/>
</dbReference>
<dbReference type="PANTHER" id="PTHR36142:SF2">
    <property type="entry name" value="METALLO-HYDROLASE_OXIDOREDUCTASE SUPERFAMILY PROTEIN"/>
    <property type="match status" value="1"/>
</dbReference>
<name>A0A0M2PVN5_PROHO</name>
<dbReference type="eggNOG" id="COG2220">
    <property type="taxonomic scope" value="Bacteria"/>
</dbReference>
<dbReference type="InterPro" id="IPR036866">
    <property type="entry name" value="RibonucZ/Hydroxyglut_hydro"/>
</dbReference>
<dbReference type="Proteomes" id="UP000034681">
    <property type="component" value="Unassembled WGS sequence"/>
</dbReference>
<evidence type="ECO:0000313" key="2">
    <source>
        <dbReference type="Proteomes" id="UP000034681"/>
    </source>
</evidence>
<organism evidence="1 2">
    <name type="scientific">Prochlorothrix hollandica PCC 9006 = CALU 1027</name>
    <dbReference type="NCBI Taxonomy" id="317619"/>
    <lineage>
        <taxon>Bacteria</taxon>
        <taxon>Bacillati</taxon>
        <taxon>Cyanobacteriota</taxon>
        <taxon>Cyanophyceae</taxon>
        <taxon>Prochlorotrichales</taxon>
        <taxon>Prochlorotrichaceae</taxon>
        <taxon>Prochlorothrix</taxon>
    </lineage>
</organism>
<sequence>MQLTYFGANSWFLEVGQLRILLDPWLVDSLTFGGQRWFFEVTNRYQPPIPRRIDLILLSQGLPDHAHRPTLEQLDRTIPVIGSASAAKLASQLGYTQVTTLKPGQGQTLGKGLEIRALAGAPVPQVENGYLLSQRRDGRKLYYEPHGFAAPELVNYGPVDVVISPVVNISLPLAGPIVKGKTTALGLAQQLKPHYFLPTAAGGDVDYTGILDRILTTEGSVAAFKAQVSAAGLATQVLDPKPGRPYGLRFPPAQRSLPGQAWVQWLQGAKT</sequence>
<evidence type="ECO:0000313" key="1">
    <source>
        <dbReference type="EMBL" id="KKJ00225.1"/>
    </source>
</evidence>
<dbReference type="Pfam" id="PF13483">
    <property type="entry name" value="Lactamase_B_3"/>
    <property type="match status" value="1"/>
</dbReference>
<dbReference type="Gene3D" id="3.60.15.10">
    <property type="entry name" value="Ribonuclease Z/Hydroxyacylglutathione hydrolase-like"/>
    <property type="match status" value="1"/>
</dbReference>
<comment type="caution">
    <text evidence="1">The sequence shown here is derived from an EMBL/GenBank/DDBJ whole genome shotgun (WGS) entry which is preliminary data.</text>
</comment>
<dbReference type="OrthoDB" id="507726at2"/>
<proteinExistence type="predicted"/>
<dbReference type="SUPFAM" id="SSF56281">
    <property type="entry name" value="Metallo-hydrolase/oxidoreductase"/>
    <property type="match status" value="1"/>
</dbReference>
<reference evidence="1" key="1">
    <citation type="submission" date="2012-04" db="EMBL/GenBank/DDBJ databases">
        <authorList>
            <person name="Borisov I.G."/>
            <person name="Ivanikova N.V."/>
            <person name="Pinevich A.V."/>
        </authorList>
    </citation>
    <scope>NUCLEOTIDE SEQUENCE</scope>
    <source>
        <strain evidence="1">CALU 1027</strain>
    </source>
</reference>
<keyword evidence="2" id="KW-1185">Reference proteome</keyword>
<keyword evidence="1" id="KW-0378">Hydrolase</keyword>
<dbReference type="AlphaFoldDB" id="A0A0M2PVN5"/>
<gene>
    <name evidence="1" type="ORF">PROH_11055</name>
</gene>
<dbReference type="STRING" id="317619.GCA_000332315_00983"/>
<accession>A0A0M2PVN5</accession>